<reference evidence="5" key="1">
    <citation type="journal article" date="2020" name="Cell">
        <title>Large-Scale Comparative Analyses of Tick Genomes Elucidate Their Genetic Diversity and Vector Capacities.</title>
        <authorList>
            <consortium name="Tick Genome and Microbiome Consortium (TIGMIC)"/>
            <person name="Jia N."/>
            <person name="Wang J."/>
            <person name="Shi W."/>
            <person name="Du L."/>
            <person name="Sun Y."/>
            <person name="Zhan W."/>
            <person name="Jiang J.F."/>
            <person name="Wang Q."/>
            <person name="Zhang B."/>
            <person name="Ji P."/>
            <person name="Bell-Sakyi L."/>
            <person name="Cui X.M."/>
            <person name="Yuan T.T."/>
            <person name="Jiang B.G."/>
            <person name="Yang W.F."/>
            <person name="Lam T.T."/>
            <person name="Chang Q.C."/>
            <person name="Ding S.J."/>
            <person name="Wang X.J."/>
            <person name="Zhu J.G."/>
            <person name="Ruan X.D."/>
            <person name="Zhao L."/>
            <person name="Wei J.T."/>
            <person name="Ye R.Z."/>
            <person name="Que T.C."/>
            <person name="Du C.H."/>
            <person name="Zhou Y.H."/>
            <person name="Cheng J.X."/>
            <person name="Dai P.F."/>
            <person name="Guo W.B."/>
            <person name="Han X.H."/>
            <person name="Huang E.J."/>
            <person name="Li L.F."/>
            <person name="Wei W."/>
            <person name="Gao Y.C."/>
            <person name="Liu J.Z."/>
            <person name="Shao H.Z."/>
            <person name="Wang X."/>
            <person name="Wang C.C."/>
            <person name="Yang T.C."/>
            <person name="Huo Q.B."/>
            <person name="Li W."/>
            <person name="Chen H.Y."/>
            <person name="Chen S.E."/>
            <person name="Zhou L.G."/>
            <person name="Ni X.B."/>
            <person name="Tian J.H."/>
            <person name="Sheng Y."/>
            <person name="Liu T."/>
            <person name="Pan Y.S."/>
            <person name="Xia L.Y."/>
            <person name="Li J."/>
            <person name="Zhao F."/>
            <person name="Cao W.C."/>
        </authorList>
    </citation>
    <scope>NUCLEOTIDE SEQUENCE</scope>
    <source>
        <strain evidence="5">Rmic-2018</strain>
    </source>
</reference>
<keyword evidence="3" id="KW-0269">Exonuclease</keyword>
<keyword evidence="2" id="KW-0378">Hydrolase</keyword>
<name>A0A9J6ELG2_RHIMP</name>
<accession>A0A9J6ELG2</accession>
<organism evidence="5 6">
    <name type="scientific">Rhipicephalus microplus</name>
    <name type="common">Cattle tick</name>
    <name type="synonym">Boophilus microplus</name>
    <dbReference type="NCBI Taxonomy" id="6941"/>
    <lineage>
        <taxon>Eukaryota</taxon>
        <taxon>Metazoa</taxon>
        <taxon>Ecdysozoa</taxon>
        <taxon>Arthropoda</taxon>
        <taxon>Chelicerata</taxon>
        <taxon>Arachnida</taxon>
        <taxon>Acari</taxon>
        <taxon>Parasitiformes</taxon>
        <taxon>Ixodida</taxon>
        <taxon>Ixodoidea</taxon>
        <taxon>Ixodidae</taxon>
        <taxon>Rhipicephalinae</taxon>
        <taxon>Rhipicephalus</taxon>
        <taxon>Boophilus</taxon>
    </lineage>
</organism>
<proteinExistence type="predicted"/>
<reference evidence="5" key="2">
    <citation type="submission" date="2021-09" db="EMBL/GenBank/DDBJ databases">
        <authorList>
            <person name="Jia N."/>
            <person name="Wang J."/>
            <person name="Shi W."/>
            <person name="Du L."/>
            <person name="Sun Y."/>
            <person name="Zhan W."/>
            <person name="Jiang J."/>
            <person name="Wang Q."/>
            <person name="Zhang B."/>
            <person name="Ji P."/>
            <person name="Sakyi L.B."/>
            <person name="Cui X."/>
            <person name="Yuan T."/>
            <person name="Jiang B."/>
            <person name="Yang W."/>
            <person name="Lam T.T.-Y."/>
            <person name="Chang Q."/>
            <person name="Ding S."/>
            <person name="Wang X."/>
            <person name="Zhu J."/>
            <person name="Ruan X."/>
            <person name="Zhao L."/>
            <person name="Wei J."/>
            <person name="Que T."/>
            <person name="Du C."/>
            <person name="Cheng J."/>
            <person name="Dai P."/>
            <person name="Han X."/>
            <person name="Huang E."/>
            <person name="Gao Y."/>
            <person name="Liu J."/>
            <person name="Shao H."/>
            <person name="Ye R."/>
            <person name="Li L."/>
            <person name="Wei W."/>
            <person name="Wang X."/>
            <person name="Wang C."/>
            <person name="Huo Q."/>
            <person name="Li W."/>
            <person name="Guo W."/>
            <person name="Chen H."/>
            <person name="Chen S."/>
            <person name="Zhou L."/>
            <person name="Zhou L."/>
            <person name="Ni X."/>
            <person name="Tian J."/>
            <person name="Zhou Y."/>
            <person name="Sheng Y."/>
            <person name="Liu T."/>
            <person name="Pan Y."/>
            <person name="Xia L."/>
            <person name="Li J."/>
            <person name="Zhao F."/>
            <person name="Cao W."/>
        </authorList>
    </citation>
    <scope>NUCLEOTIDE SEQUENCE</scope>
    <source>
        <strain evidence="5">Rmic-2018</strain>
        <tissue evidence="5">Larvae</tissue>
    </source>
</reference>
<dbReference type="AlphaFoldDB" id="A0A9J6ELG2"/>
<keyword evidence="1" id="KW-0540">Nuclease</keyword>
<dbReference type="PANTHER" id="PTHR23044:SF61">
    <property type="entry name" value="3'-5' EXORIBONUCLEASE 1-RELATED"/>
    <property type="match status" value="1"/>
</dbReference>
<dbReference type="Proteomes" id="UP000821866">
    <property type="component" value="Chromosome 11"/>
</dbReference>
<feature type="domain" description="Exonuclease" evidence="4">
    <location>
        <begin position="69"/>
        <end position="263"/>
    </location>
</feature>
<dbReference type="InterPro" id="IPR051274">
    <property type="entry name" value="3-5_Exoribonuclease"/>
</dbReference>
<gene>
    <name evidence="5" type="ORF">HPB51_004352</name>
</gene>
<dbReference type="EMBL" id="JABSTU010000003">
    <property type="protein sequence ID" value="KAH8035111.1"/>
    <property type="molecule type" value="Genomic_DNA"/>
</dbReference>
<dbReference type="InterPro" id="IPR036397">
    <property type="entry name" value="RNaseH_sf"/>
</dbReference>
<evidence type="ECO:0000256" key="2">
    <source>
        <dbReference type="ARBA" id="ARBA00022801"/>
    </source>
</evidence>
<dbReference type="GO" id="GO:0003676">
    <property type="term" value="F:nucleic acid binding"/>
    <property type="evidence" value="ECO:0007669"/>
    <property type="project" value="InterPro"/>
</dbReference>
<sequence length="266" mass="29583">MALQFVLYRNASLLCRITHAALQAGTTVPRLAKSAGYTHLAFPKKQMSRLASPAYLSPAAAMPKQGYDYFLVLDFEATCSAEKGVPTPQEIIEFPVLKVNGQTFETESTFHSYVQPQAHPQLTSFCTELTGIVQDMVDDQPHLQEVLSRFDDWMQKEGLLQARTVFITFGDWDLQKMLPSQCAYLGIPVPPYMTRWINLKKVSSVRTVGDEKACKHRQERSQIPTSVLISVRSPSARATGPRPCWMHCASVGCLIWDATTAALVSG</sequence>
<evidence type="ECO:0000259" key="4">
    <source>
        <dbReference type="SMART" id="SM00479"/>
    </source>
</evidence>
<dbReference type="CDD" id="cd06133">
    <property type="entry name" value="ERI-1_3'hExo_like"/>
    <property type="match status" value="1"/>
</dbReference>
<comment type="caution">
    <text evidence="5">The sequence shown here is derived from an EMBL/GenBank/DDBJ whole genome shotgun (WGS) entry which is preliminary data.</text>
</comment>
<dbReference type="GO" id="GO:0000175">
    <property type="term" value="F:3'-5'-RNA exonuclease activity"/>
    <property type="evidence" value="ECO:0007669"/>
    <property type="project" value="InterPro"/>
</dbReference>
<evidence type="ECO:0000256" key="3">
    <source>
        <dbReference type="ARBA" id="ARBA00022839"/>
    </source>
</evidence>
<dbReference type="SUPFAM" id="SSF53098">
    <property type="entry name" value="Ribonuclease H-like"/>
    <property type="match status" value="1"/>
</dbReference>
<dbReference type="InterPro" id="IPR013520">
    <property type="entry name" value="Ribonucl_H"/>
</dbReference>
<dbReference type="PANTHER" id="PTHR23044">
    <property type="entry name" value="3'-5' EXONUCLEASE ERI1-RELATED"/>
    <property type="match status" value="1"/>
</dbReference>
<dbReference type="InterPro" id="IPR012337">
    <property type="entry name" value="RNaseH-like_sf"/>
</dbReference>
<evidence type="ECO:0000313" key="6">
    <source>
        <dbReference type="Proteomes" id="UP000821866"/>
    </source>
</evidence>
<dbReference type="VEuPathDB" id="VectorBase:LOC119181371"/>
<evidence type="ECO:0000313" key="5">
    <source>
        <dbReference type="EMBL" id="KAH8035111.1"/>
    </source>
</evidence>
<dbReference type="Gene3D" id="3.30.420.10">
    <property type="entry name" value="Ribonuclease H-like superfamily/Ribonuclease H"/>
    <property type="match status" value="1"/>
</dbReference>
<dbReference type="SMART" id="SM00479">
    <property type="entry name" value="EXOIII"/>
    <property type="match status" value="1"/>
</dbReference>
<keyword evidence="6" id="KW-1185">Reference proteome</keyword>
<protein>
    <recommendedName>
        <fullName evidence="4">Exonuclease domain-containing protein</fullName>
    </recommendedName>
</protein>
<dbReference type="InterPro" id="IPR047201">
    <property type="entry name" value="ERI-1_3'hExo-like"/>
</dbReference>
<dbReference type="Pfam" id="PF00929">
    <property type="entry name" value="RNase_T"/>
    <property type="match status" value="1"/>
</dbReference>
<evidence type="ECO:0000256" key="1">
    <source>
        <dbReference type="ARBA" id="ARBA00022722"/>
    </source>
</evidence>